<reference evidence="2" key="2">
    <citation type="submission" date="2015-01" db="EMBL/GenBank/DDBJ databases">
        <title>Evolutionary Origins and Diversification of the Mycorrhizal Mutualists.</title>
        <authorList>
            <consortium name="DOE Joint Genome Institute"/>
            <consortium name="Mycorrhizal Genomics Consortium"/>
            <person name="Kohler A."/>
            <person name="Kuo A."/>
            <person name="Nagy L.G."/>
            <person name="Floudas D."/>
            <person name="Copeland A."/>
            <person name="Barry K.W."/>
            <person name="Cichocki N."/>
            <person name="Veneault-Fourrey C."/>
            <person name="LaButti K."/>
            <person name="Lindquist E.A."/>
            <person name="Lipzen A."/>
            <person name="Lundell T."/>
            <person name="Morin E."/>
            <person name="Murat C."/>
            <person name="Riley R."/>
            <person name="Ohm R."/>
            <person name="Sun H."/>
            <person name="Tunlid A."/>
            <person name="Henrissat B."/>
            <person name="Grigoriev I.V."/>
            <person name="Hibbett D.S."/>
            <person name="Martin F."/>
        </authorList>
    </citation>
    <scope>NUCLEOTIDE SEQUENCE [LARGE SCALE GENOMIC DNA]</scope>
    <source>
        <strain evidence="2">LaAM-08-1</strain>
    </source>
</reference>
<proteinExistence type="predicted"/>
<protein>
    <submittedName>
        <fullName evidence="1">Uncharacterized protein</fullName>
    </submittedName>
</protein>
<keyword evidence="2" id="KW-1185">Reference proteome</keyword>
<gene>
    <name evidence="1" type="ORF">K443DRAFT_35160</name>
</gene>
<dbReference type="AlphaFoldDB" id="A0A0C9XF17"/>
<accession>A0A0C9XF17</accession>
<reference evidence="1 2" key="1">
    <citation type="submission" date="2014-04" db="EMBL/GenBank/DDBJ databases">
        <authorList>
            <consortium name="DOE Joint Genome Institute"/>
            <person name="Kuo A."/>
            <person name="Kohler A."/>
            <person name="Nagy L.G."/>
            <person name="Floudas D."/>
            <person name="Copeland A."/>
            <person name="Barry K.W."/>
            <person name="Cichocki N."/>
            <person name="Veneault-Fourrey C."/>
            <person name="LaButti K."/>
            <person name="Lindquist E.A."/>
            <person name="Lipzen A."/>
            <person name="Lundell T."/>
            <person name="Morin E."/>
            <person name="Murat C."/>
            <person name="Sun H."/>
            <person name="Tunlid A."/>
            <person name="Henrissat B."/>
            <person name="Grigoriev I.V."/>
            <person name="Hibbett D.S."/>
            <person name="Martin F."/>
            <person name="Nordberg H.P."/>
            <person name="Cantor M.N."/>
            <person name="Hua S.X."/>
        </authorList>
    </citation>
    <scope>NUCLEOTIDE SEQUENCE [LARGE SCALE GENOMIC DNA]</scope>
    <source>
        <strain evidence="1 2">LaAM-08-1</strain>
    </source>
</reference>
<organism evidence="1 2">
    <name type="scientific">Laccaria amethystina LaAM-08-1</name>
    <dbReference type="NCBI Taxonomy" id="1095629"/>
    <lineage>
        <taxon>Eukaryota</taxon>
        <taxon>Fungi</taxon>
        <taxon>Dikarya</taxon>
        <taxon>Basidiomycota</taxon>
        <taxon>Agaricomycotina</taxon>
        <taxon>Agaricomycetes</taxon>
        <taxon>Agaricomycetidae</taxon>
        <taxon>Agaricales</taxon>
        <taxon>Agaricineae</taxon>
        <taxon>Hydnangiaceae</taxon>
        <taxon>Laccaria</taxon>
    </lineage>
</organism>
<dbReference type="Proteomes" id="UP000054477">
    <property type="component" value="Unassembled WGS sequence"/>
</dbReference>
<dbReference type="EMBL" id="KN838631">
    <property type="protein sequence ID" value="KIK00209.1"/>
    <property type="molecule type" value="Genomic_DNA"/>
</dbReference>
<evidence type="ECO:0000313" key="2">
    <source>
        <dbReference type="Proteomes" id="UP000054477"/>
    </source>
</evidence>
<feature type="non-terminal residue" evidence="1">
    <location>
        <position position="51"/>
    </location>
</feature>
<dbReference type="OrthoDB" id="3253553at2759"/>
<evidence type="ECO:0000313" key="1">
    <source>
        <dbReference type="EMBL" id="KIK00209.1"/>
    </source>
</evidence>
<feature type="non-terminal residue" evidence="1">
    <location>
        <position position="1"/>
    </location>
</feature>
<dbReference type="HOGENOM" id="CLU_3111989_0_0_1"/>
<sequence length="51" mass="5409">RMVLIVLAGTAAVPSIYTAIVIKQLHPGDPPPPANKPTAFILYILSVLTLL</sequence>
<name>A0A0C9XF17_9AGAR</name>